<dbReference type="AlphaFoldDB" id="A0A9W6KTR0"/>
<dbReference type="Proteomes" id="UP001143480">
    <property type="component" value="Unassembled WGS sequence"/>
</dbReference>
<evidence type="ECO:0000313" key="2">
    <source>
        <dbReference type="EMBL" id="GLL07478.1"/>
    </source>
</evidence>
<sequence length="66" mass="7175">MTALIAIVYSHLSPAFLNALDTGLEIERSRRSYGRGGLFGGCCCLVVVIIAVVAAVIIMRRRRPRA</sequence>
<comment type="caution">
    <text evidence="2">The sequence shown here is derived from an EMBL/GenBank/DDBJ whole genome shotgun (WGS) entry which is preliminary data.</text>
</comment>
<reference evidence="2" key="2">
    <citation type="submission" date="2023-01" db="EMBL/GenBank/DDBJ databases">
        <authorList>
            <person name="Sun Q."/>
            <person name="Evtushenko L."/>
        </authorList>
    </citation>
    <scope>NUCLEOTIDE SEQUENCE</scope>
    <source>
        <strain evidence="2">VKM Ac-1321</strain>
    </source>
</reference>
<proteinExistence type="predicted"/>
<dbReference type="EMBL" id="BSFP01000097">
    <property type="protein sequence ID" value="GLL07478.1"/>
    <property type="molecule type" value="Genomic_DNA"/>
</dbReference>
<name>A0A9W6KTR0_9ACTN</name>
<keyword evidence="1" id="KW-0812">Transmembrane</keyword>
<keyword evidence="3" id="KW-1185">Reference proteome</keyword>
<protein>
    <submittedName>
        <fullName evidence="2">Uncharacterized protein</fullName>
    </submittedName>
</protein>
<accession>A0A9W6KTR0</accession>
<keyword evidence="1" id="KW-1133">Transmembrane helix</keyword>
<dbReference type="RefSeq" id="WP_223098274.1">
    <property type="nucleotide sequence ID" value="NZ_BAAAXA010000001.1"/>
</dbReference>
<gene>
    <name evidence="2" type="ORF">GCM10017581_092300</name>
</gene>
<reference evidence="2" key="1">
    <citation type="journal article" date="2014" name="Int. J. Syst. Evol. Microbiol.">
        <title>Complete genome sequence of Corynebacterium casei LMG S-19264T (=DSM 44701T), isolated from a smear-ripened cheese.</title>
        <authorList>
            <consortium name="US DOE Joint Genome Institute (JGI-PGF)"/>
            <person name="Walter F."/>
            <person name="Albersmeier A."/>
            <person name="Kalinowski J."/>
            <person name="Ruckert C."/>
        </authorList>
    </citation>
    <scope>NUCLEOTIDE SEQUENCE</scope>
    <source>
        <strain evidence="2">VKM Ac-1321</strain>
    </source>
</reference>
<keyword evidence="1" id="KW-0472">Membrane</keyword>
<organism evidence="2 3">
    <name type="scientific">Dactylosporangium matsuzakiense</name>
    <dbReference type="NCBI Taxonomy" id="53360"/>
    <lineage>
        <taxon>Bacteria</taxon>
        <taxon>Bacillati</taxon>
        <taxon>Actinomycetota</taxon>
        <taxon>Actinomycetes</taxon>
        <taxon>Micromonosporales</taxon>
        <taxon>Micromonosporaceae</taxon>
        <taxon>Dactylosporangium</taxon>
    </lineage>
</organism>
<evidence type="ECO:0000256" key="1">
    <source>
        <dbReference type="SAM" id="Phobius"/>
    </source>
</evidence>
<feature type="transmembrane region" description="Helical" evidence="1">
    <location>
        <begin position="38"/>
        <end position="59"/>
    </location>
</feature>
<evidence type="ECO:0000313" key="3">
    <source>
        <dbReference type="Proteomes" id="UP001143480"/>
    </source>
</evidence>